<keyword evidence="2" id="KW-0472">Membrane</keyword>
<feature type="transmembrane region" description="Helical" evidence="2">
    <location>
        <begin position="56"/>
        <end position="75"/>
    </location>
</feature>
<accession>A0ABV6PNN2</accession>
<comment type="caution">
    <text evidence="3">The sequence shown here is derived from an EMBL/GenBank/DDBJ whole genome shotgun (WGS) entry which is preliminary data.</text>
</comment>
<sequence length="133" mass="14725">MTHTPYGYLPPSAASRANPLERLLGRVMGWLGWIVLMMLGLVFVVSLLFWLAVMVLYSLVAGWITGRPATVTLLWQRYRAMARQHWPQRPARQGASATPRADAAQATGASMETGVQDVGWREVRAPAPPPRSE</sequence>
<evidence type="ECO:0000256" key="1">
    <source>
        <dbReference type="SAM" id="MobiDB-lite"/>
    </source>
</evidence>
<name>A0ABV6PNN2_9BURK</name>
<proteinExistence type="predicted"/>
<organism evidence="3 4">
    <name type="scientific">Ottowia pentelensis</name>
    <dbReference type="NCBI Taxonomy" id="511108"/>
    <lineage>
        <taxon>Bacteria</taxon>
        <taxon>Pseudomonadati</taxon>
        <taxon>Pseudomonadota</taxon>
        <taxon>Betaproteobacteria</taxon>
        <taxon>Burkholderiales</taxon>
        <taxon>Comamonadaceae</taxon>
        <taxon>Ottowia</taxon>
    </lineage>
</organism>
<dbReference type="Proteomes" id="UP001589834">
    <property type="component" value="Unassembled WGS sequence"/>
</dbReference>
<dbReference type="RefSeq" id="WP_377478586.1">
    <property type="nucleotide sequence ID" value="NZ_JBHLTN010000002.1"/>
</dbReference>
<evidence type="ECO:0000313" key="3">
    <source>
        <dbReference type="EMBL" id="MFC0590997.1"/>
    </source>
</evidence>
<keyword evidence="2" id="KW-1133">Transmembrane helix</keyword>
<feature type="region of interest" description="Disordered" evidence="1">
    <location>
        <begin position="87"/>
        <end position="133"/>
    </location>
</feature>
<dbReference type="EMBL" id="JBHLTN010000002">
    <property type="protein sequence ID" value="MFC0590997.1"/>
    <property type="molecule type" value="Genomic_DNA"/>
</dbReference>
<evidence type="ECO:0000256" key="2">
    <source>
        <dbReference type="SAM" id="Phobius"/>
    </source>
</evidence>
<protein>
    <recommendedName>
        <fullName evidence="5">DUF4389 domain-containing protein</fullName>
    </recommendedName>
</protein>
<keyword evidence="4" id="KW-1185">Reference proteome</keyword>
<keyword evidence="2" id="KW-0812">Transmembrane</keyword>
<evidence type="ECO:0008006" key="5">
    <source>
        <dbReference type="Google" id="ProtNLM"/>
    </source>
</evidence>
<feature type="transmembrane region" description="Helical" evidence="2">
    <location>
        <begin position="30"/>
        <end position="50"/>
    </location>
</feature>
<gene>
    <name evidence="3" type="ORF">ACFFGG_00350</name>
</gene>
<reference evidence="3 4" key="1">
    <citation type="submission" date="2024-09" db="EMBL/GenBank/DDBJ databases">
        <authorList>
            <person name="Sun Q."/>
            <person name="Mori K."/>
        </authorList>
    </citation>
    <scope>NUCLEOTIDE SEQUENCE [LARGE SCALE GENOMIC DNA]</scope>
    <source>
        <strain evidence="3 4">NCAIM B.02336</strain>
    </source>
</reference>
<evidence type="ECO:0000313" key="4">
    <source>
        <dbReference type="Proteomes" id="UP001589834"/>
    </source>
</evidence>